<gene>
    <name evidence="1" type="ORF">Pan14r_30410</name>
</gene>
<organism evidence="1 2">
    <name type="scientific">Crateriforma conspicua</name>
    <dbReference type="NCBI Taxonomy" id="2527996"/>
    <lineage>
        <taxon>Bacteria</taxon>
        <taxon>Pseudomonadati</taxon>
        <taxon>Planctomycetota</taxon>
        <taxon>Planctomycetia</taxon>
        <taxon>Planctomycetales</taxon>
        <taxon>Planctomycetaceae</taxon>
        <taxon>Crateriforma</taxon>
    </lineage>
</organism>
<sequence>MSREDVAGNLGGIAATPAEFDAIAEPTLVRRRWGIRGDLPENFAWSVISVQAVRPWWSMVGDGAICLPSLRQP</sequence>
<dbReference type="Proteomes" id="UP000317238">
    <property type="component" value="Unassembled WGS sequence"/>
</dbReference>
<keyword evidence="2" id="KW-1185">Reference proteome</keyword>
<comment type="caution">
    <text evidence="1">The sequence shown here is derived from an EMBL/GenBank/DDBJ whole genome shotgun (WGS) entry which is preliminary data.</text>
</comment>
<dbReference type="EMBL" id="SJPL01000001">
    <property type="protein sequence ID" value="TWT70734.1"/>
    <property type="molecule type" value="Genomic_DNA"/>
</dbReference>
<accession>A0A5C5Y6G2</accession>
<protein>
    <submittedName>
        <fullName evidence="1">Uncharacterized protein</fullName>
    </submittedName>
</protein>
<dbReference type="OrthoDB" id="9805760at2"/>
<dbReference type="AlphaFoldDB" id="A0A5C5Y6G2"/>
<evidence type="ECO:0000313" key="1">
    <source>
        <dbReference type="EMBL" id="TWT70734.1"/>
    </source>
</evidence>
<name>A0A5C5Y6G2_9PLAN</name>
<evidence type="ECO:0000313" key="2">
    <source>
        <dbReference type="Proteomes" id="UP000317238"/>
    </source>
</evidence>
<reference evidence="1 2" key="1">
    <citation type="submission" date="2019-02" db="EMBL/GenBank/DDBJ databases">
        <title>Deep-cultivation of Planctomycetes and their phenomic and genomic characterization uncovers novel biology.</title>
        <authorList>
            <person name="Wiegand S."/>
            <person name="Jogler M."/>
            <person name="Boedeker C."/>
            <person name="Pinto D."/>
            <person name="Vollmers J."/>
            <person name="Rivas-Marin E."/>
            <person name="Kohn T."/>
            <person name="Peeters S.H."/>
            <person name="Heuer A."/>
            <person name="Rast P."/>
            <person name="Oberbeckmann S."/>
            <person name="Bunk B."/>
            <person name="Jeske O."/>
            <person name="Meyerdierks A."/>
            <person name="Storesund J.E."/>
            <person name="Kallscheuer N."/>
            <person name="Luecker S."/>
            <person name="Lage O.M."/>
            <person name="Pohl T."/>
            <person name="Merkel B.J."/>
            <person name="Hornburger P."/>
            <person name="Mueller R.-W."/>
            <person name="Bruemmer F."/>
            <person name="Labrenz M."/>
            <person name="Spormann A.M."/>
            <person name="Op Den Camp H."/>
            <person name="Overmann J."/>
            <person name="Amann R."/>
            <person name="Jetten M.S.M."/>
            <person name="Mascher T."/>
            <person name="Medema M.H."/>
            <person name="Devos D.P."/>
            <person name="Kaster A.-K."/>
            <person name="Ovreas L."/>
            <person name="Rohde M."/>
            <person name="Galperin M.Y."/>
            <person name="Jogler C."/>
        </authorList>
    </citation>
    <scope>NUCLEOTIDE SEQUENCE [LARGE SCALE GENOMIC DNA]</scope>
    <source>
        <strain evidence="1 2">Pan14r</strain>
    </source>
</reference>
<dbReference type="RefSeq" id="WP_146439455.1">
    <property type="nucleotide sequence ID" value="NZ_SJPL01000001.1"/>
</dbReference>
<proteinExistence type="predicted"/>